<name>A0AAD8A527_DIPPU</name>
<keyword evidence="3" id="KW-1185">Reference proteome</keyword>
<evidence type="ECO:0000313" key="3">
    <source>
        <dbReference type="Proteomes" id="UP001233999"/>
    </source>
</evidence>
<keyword evidence="1" id="KW-1133">Transmembrane helix</keyword>
<feature type="non-terminal residue" evidence="2">
    <location>
        <position position="92"/>
    </location>
</feature>
<reference evidence="2" key="2">
    <citation type="submission" date="2023-05" db="EMBL/GenBank/DDBJ databases">
        <authorList>
            <person name="Fouks B."/>
        </authorList>
    </citation>
    <scope>NUCLEOTIDE SEQUENCE</scope>
    <source>
        <strain evidence="2">Stay&amp;Tobe</strain>
        <tissue evidence="2">Testes</tissue>
    </source>
</reference>
<keyword evidence="1" id="KW-0812">Transmembrane</keyword>
<evidence type="ECO:0000256" key="1">
    <source>
        <dbReference type="SAM" id="Phobius"/>
    </source>
</evidence>
<feature type="transmembrane region" description="Helical" evidence="1">
    <location>
        <begin position="37"/>
        <end position="55"/>
    </location>
</feature>
<dbReference type="EMBL" id="JASPKZ010003828">
    <property type="protein sequence ID" value="KAJ9592612.1"/>
    <property type="molecule type" value="Genomic_DNA"/>
</dbReference>
<gene>
    <name evidence="2" type="ORF">L9F63_015720</name>
</gene>
<evidence type="ECO:0000313" key="2">
    <source>
        <dbReference type="EMBL" id="KAJ9592612.1"/>
    </source>
</evidence>
<dbReference type="Proteomes" id="UP001233999">
    <property type="component" value="Unassembled WGS sequence"/>
</dbReference>
<keyword evidence="1" id="KW-0472">Membrane</keyword>
<comment type="caution">
    <text evidence="2">The sequence shown here is derived from an EMBL/GenBank/DDBJ whole genome shotgun (WGS) entry which is preliminary data.</text>
</comment>
<accession>A0AAD8A527</accession>
<feature type="transmembrane region" description="Helical" evidence="1">
    <location>
        <begin position="67"/>
        <end position="90"/>
    </location>
</feature>
<organism evidence="2 3">
    <name type="scientific">Diploptera punctata</name>
    <name type="common">Pacific beetle cockroach</name>
    <dbReference type="NCBI Taxonomy" id="6984"/>
    <lineage>
        <taxon>Eukaryota</taxon>
        <taxon>Metazoa</taxon>
        <taxon>Ecdysozoa</taxon>
        <taxon>Arthropoda</taxon>
        <taxon>Hexapoda</taxon>
        <taxon>Insecta</taxon>
        <taxon>Pterygota</taxon>
        <taxon>Neoptera</taxon>
        <taxon>Polyneoptera</taxon>
        <taxon>Dictyoptera</taxon>
        <taxon>Blattodea</taxon>
        <taxon>Blaberoidea</taxon>
        <taxon>Blaberidae</taxon>
        <taxon>Diplopterinae</taxon>
        <taxon>Diploptera</taxon>
    </lineage>
</organism>
<reference evidence="2" key="1">
    <citation type="journal article" date="2023" name="IScience">
        <title>Live-bearing cockroach genome reveals convergent evolutionary mechanisms linked to viviparity in insects and beyond.</title>
        <authorList>
            <person name="Fouks B."/>
            <person name="Harrison M.C."/>
            <person name="Mikhailova A.A."/>
            <person name="Marchal E."/>
            <person name="English S."/>
            <person name="Carruthers M."/>
            <person name="Jennings E.C."/>
            <person name="Chiamaka E.L."/>
            <person name="Frigard R.A."/>
            <person name="Pippel M."/>
            <person name="Attardo G.M."/>
            <person name="Benoit J.B."/>
            <person name="Bornberg-Bauer E."/>
            <person name="Tobe S.S."/>
        </authorList>
    </citation>
    <scope>NUCLEOTIDE SEQUENCE</scope>
    <source>
        <strain evidence="2">Stay&amp;Tobe</strain>
    </source>
</reference>
<sequence length="92" mass="10218">MCRGTNFNIKAGSFFLGRSMDSEFCFFNSFSRMSRSVLLSHSTNKVLLLSFFILFTPTFNDLGSTVSLMSCFMLSGFIVGSVGLMMRLAVLV</sequence>
<dbReference type="AlphaFoldDB" id="A0AAD8A527"/>
<protein>
    <submittedName>
        <fullName evidence="2">Uncharacterized protein</fullName>
    </submittedName>
</protein>
<proteinExistence type="predicted"/>